<evidence type="ECO:0000313" key="3">
    <source>
        <dbReference type="Proteomes" id="UP001189429"/>
    </source>
</evidence>
<evidence type="ECO:0000256" key="1">
    <source>
        <dbReference type="SAM" id="MobiDB-lite"/>
    </source>
</evidence>
<dbReference type="Proteomes" id="UP001189429">
    <property type="component" value="Unassembled WGS sequence"/>
</dbReference>
<organism evidence="2 3">
    <name type="scientific">Prorocentrum cordatum</name>
    <dbReference type="NCBI Taxonomy" id="2364126"/>
    <lineage>
        <taxon>Eukaryota</taxon>
        <taxon>Sar</taxon>
        <taxon>Alveolata</taxon>
        <taxon>Dinophyceae</taxon>
        <taxon>Prorocentrales</taxon>
        <taxon>Prorocentraceae</taxon>
        <taxon>Prorocentrum</taxon>
    </lineage>
</organism>
<feature type="non-terminal residue" evidence="2">
    <location>
        <position position="1"/>
    </location>
</feature>
<gene>
    <name evidence="2" type="ORF">PCOR1329_LOCUS71879</name>
</gene>
<dbReference type="EMBL" id="CAUYUJ010019571">
    <property type="protein sequence ID" value="CAK0892145.1"/>
    <property type="molecule type" value="Genomic_DNA"/>
</dbReference>
<protein>
    <submittedName>
        <fullName evidence="2">Uncharacterized protein</fullName>
    </submittedName>
</protein>
<reference evidence="2" key="1">
    <citation type="submission" date="2023-10" db="EMBL/GenBank/DDBJ databases">
        <authorList>
            <person name="Chen Y."/>
            <person name="Shah S."/>
            <person name="Dougan E. K."/>
            <person name="Thang M."/>
            <person name="Chan C."/>
        </authorList>
    </citation>
    <scope>NUCLEOTIDE SEQUENCE [LARGE SCALE GENOMIC DNA]</scope>
</reference>
<comment type="caution">
    <text evidence="2">The sequence shown here is derived from an EMBL/GenBank/DDBJ whole genome shotgun (WGS) entry which is preliminary data.</text>
</comment>
<feature type="region of interest" description="Disordered" evidence="1">
    <location>
        <begin position="32"/>
        <end position="87"/>
    </location>
</feature>
<feature type="non-terminal residue" evidence="2">
    <location>
        <position position="472"/>
    </location>
</feature>
<sequence length="472" mass="51082">GAFACEQKFEGQTSSMKVFEDVGRKVWGERRRAVARETRRRPALQKDSQKQVEEAQASSKRYDQGSVKERRQKWSDKQEAAASGAAGGLHGLSKTVEIWRPRRAATAQASADPFQAAEAAPGEWKHAWRVGDPLPQARRPRGCEACMELGGFQMADLDWLKRLLDIRREMERALAWPKNAATVVLFLIPKSANADRVTGLLPTLVRVWEIMRVDPAVMATMPAILDLVKALERVSLHGLWERGKHMKFHTGVLAVVCSYFAMARRVVAGGSASTETCTVATTFAGSKFSVGFLRKVIQRGAQQWVADVFPDIVDESMVGFAGLGLEFSAGEQDSDAVVAGAKWLREAAIAVMGERGLLVERARPHPGVGMVAAGAVAAAKSGKLFSKMRKCTASLLHLRRGGRAMSGGPGLGGKCAPKRSVLHGCKCLGTPDHQLQLLRRAAGEILPGSRGAKGLTVQLALAKEEPTFEAAE</sequence>
<proteinExistence type="predicted"/>
<feature type="compositionally biased region" description="Basic and acidic residues" evidence="1">
    <location>
        <begin position="60"/>
        <end position="79"/>
    </location>
</feature>
<accession>A0ABN9WYV5</accession>
<evidence type="ECO:0000313" key="2">
    <source>
        <dbReference type="EMBL" id="CAK0892145.1"/>
    </source>
</evidence>
<keyword evidence="3" id="KW-1185">Reference proteome</keyword>
<name>A0ABN9WYV5_9DINO</name>